<comment type="caution">
    <text evidence="19">The sequence shown here is derived from an EMBL/GenBank/DDBJ whole genome shotgun (WGS) entry which is preliminary data.</text>
</comment>
<keyword evidence="11 17" id="KW-0267">Excision nuclease</keyword>
<keyword evidence="17" id="KW-0742">SOS response</keyword>
<feature type="domain" description="ABC transporter" evidence="18">
    <location>
        <begin position="602"/>
        <end position="930"/>
    </location>
</feature>
<evidence type="ECO:0000256" key="10">
    <source>
        <dbReference type="ARBA" id="ARBA00022840"/>
    </source>
</evidence>
<keyword evidence="2 17" id="KW-0963">Cytoplasm</keyword>
<feature type="binding site" evidence="17">
    <location>
        <begin position="634"/>
        <end position="641"/>
    </location>
    <ligand>
        <name>ATP</name>
        <dbReference type="ChEBI" id="CHEBI:30616"/>
    </ligand>
</feature>
<evidence type="ECO:0000256" key="11">
    <source>
        <dbReference type="ARBA" id="ARBA00022881"/>
    </source>
</evidence>
<dbReference type="CDD" id="cd03271">
    <property type="entry name" value="ABC_UvrA_II"/>
    <property type="match status" value="1"/>
</dbReference>
<evidence type="ECO:0000313" key="20">
    <source>
        <dbReference type="Proteomes" id="UP001268819"/>
    </source>
</evidence>
<name>A0ABU1PYI5_9PSEU</name>
<dbReference type="PROSITE" id="PS00211">
    <property type="entry name" value="ABC_TRANSPORTER_1"/>
    <property type="match status" value="2"/>
</dbReference>
<evidence type="ECO:0000256" key="16">
    <source>
        <dbReference type="ARBA" id="ARBA00042156"/>
    </source>
</evidence>
<evidence type="ECO:0000256" key="3">
    <source>
        <dbReference type="ARBA" id="ARBA00022723"/>
    </source>
</evidence>
<dbReference type="Pfam" id="PF17755">
    <property type="entry name" value="UvrA_DNA-bind"/>
    <property type="match status" value="1"/>
</dbReference>
<dbReference type="Gene3D" id="3.40.50.300">
    <property type="entry name" value="P-loop containing nucleotide triphosphate hydrolases"/>
    <property type="match status" value="3"/>
</dbReference>
<reference evidence="19 20" key="1">
    <citation type="submission" date="2023-07" db="EMBL/GenBank/DDBJ databases">
        <title>Sequencing the genomes of 1000 actinobacteria strains.</title>
        <authorList>
            <person name="Klenk H.-P."/>
        </authorList>
    </citation>
    <scope>NUCLEOTIDE SEQUENCE [LARGE SCALE GENOMIC DNA]</scope>
    <source>
        <strain evidence="19 20">DSM 43749</strain>
    </source>
</reference>
<keyword evidence="20" id="KW-1185">Reference proteome</keyword>
<feature type="binding site" evidence="17">
    <location>
        <begin position="15"/>
        <end position="22"/>
    </location>
    <ligand>
        <name>ATP</name>
        <dbReference type="ChEBI" id="CHEBI:30616"/>
    </ligand>
</feature>
<evidence type="ECO:0000256" key="15">
    <source>
        <dbReference type="ARBA" id="ARBA00039316"/>
    </source>
</evidence>
<keyword evidence="12 17" id="KW-0238">DNA-binding</keyword>
<evidence type="ECO:0000313" key="19">
    <source>
        <dbReference type="EMBL" id="MDR6595715.1"/>
    </source>
</evidence>
<dbReference type="InterPro" id="IPR003439">
    <property type="entry name" value="ABC_transporter-like_ATP-bd"/>
</dbReference>
<dbReference type="Gene3D" id="3.30.190.20">
    <property type="match status" value="1"/>
</dbReference>
<protein>
    <recommendedName>
        <fullName evidence="15 17">UvrABC system protein A</fullName>
        <shortName evidence="17">UvrA protein</shortName>
    </recommendedName>
    <alternativeName>
        <fullName evidence="16 17">Excinuclease ABC subunit A</fullName>
    </alternativeName>
</protein>
<keyword evidence="3 17" id="KW-0479">Metal-binding</keyword>
<dbReference type="InterPro" id="IPR017871">
    <property type="entry name" value="ABC_transporter-like_CS"/>
</dbReference>
<evidence type="ECO:0000256" key="13">
    <source>
        <dbReference type="ARBA" id="ARBA00023204"/>
    </source>
</evidence>
<comment type="function">
    <text evidence="17">The UvrABC repair system catalyzes the recognition and processing of DNA lesions. UvrA is an ATPase and a DNA-binding protein. A damage recognition complex composed of 2 UvrA and 2 UvrB subunits scans DNA for abnormalities. When the presence of a lesion has been verified by UvrB, the UvrA molecules dissociate.</text>
</comment>
<dbReference type="PROSITE" id="PS50893">
    <property type="entry name" value="ABC_TRANSPORTER_2"/>
    <property type="match status" value="1"/>
</dbReference>
<comment type="subcellular location">
    <subcellularLocation>
        <location evidence="1 17">Cytoplasm</location>
    </subcellularLocation>
</comment>
<dbReference type="InterPro" id="IPR027417">
    <property type="entry name" value="P-loop_NTPase"/>
</dbReference>
<comment type="similarity">
    <text evidence="14 17">Belongs to the ABC transporter superfamily. UvrA family.</text>
</comment>
<dbReference type="Proteomes" id="UP001268819">
    <property type="component" value="Unassembled WGS sequence"/>
</dbReference>
<evidence type="ECO:0000256" key="14">
    <source>
        <dbReference type="ARBA" id="ARBA00038000"/>
    </source>
</evidence>
<comment type="subunit">
    <text evidence="17">Forms a heterotetramer with UvrB during the search for lesions.</text>
</comment>
<evidence type="ECO:0000256" key="8">
    <source>
        <dbReference type="ARBA" id="ARBA00022771"/>
    </source>
</evidence>
<dbReference type="InterPro" id="IPR004602">
    <property type="entry name" value="UvrA"/>
</dbReference>
<dbReference type="PANTHER" id="PTHR43152">
    <property type="entry name" value="UVRABC SYSTEM PROTEIN A"/>
    <property type="match status" value="1"/>
</dbReference>
<evidence type="ECO:0000256" key="12">
    <source>
        <dbReference type="ARBA" id="ARBA00023125"/>
    </source>
</evidence>
<keyword evidence="4 17" id="KW-0677">Repeat</keyword>
<evidence type="ECO:0000256" key="7">
    <source>
        <dbReference type="ARBA" id="ARBA00022769"/>
    </source>
</evidence>
<feature type="zinc finger region" description="C4-type" evidence="17">
    <location>
        <begin position="733"/>
        <end position="759"/>
    </location>
</feature>
<keyword evidence="6 17" id="KW-0227">DNA damage</keyword>
<keyword evidence="7 17" id="KW-0228">DNA excision</keyword>
<dbReference type="NCBIfam" id="NF001503">
    <property type="entry name" value="PRK00349.1"/>
    <property type="match status" value="1"/>
</dbReference>
<gene>
    <name evidence="17" type="primary">uvrA</name>
    <name evidence="19" type="ORF">J2S66_004099</name>
</gene>
<dbReference type="Gene3D" id="1.20.1580.10">
    <property type="entry name" value="ABC transporter ATPase like domain"/>
    <property type="match status" value="3"/>
</dbReference>
<dbReference type="InterPro" id="IPR041552">
    <property type="entry name" value="UvrA_DNA-bd"/>
</dbReference>
<dbReference type="InterPro" id="IPR041102">
    <property type="entry name" value="UvrA_inter"/>
</dbReference>
<dbReference type="Gene3D" id="1.10.8.280">
    <property type="entry name" value="ABC transporter ATPase domain-like"/>
    <property type="match status" value="1"/>
</dbReference>
<keyword evidence="5 17" id="KW-0547">Nucleotide-binding</keyword>
<keyword evidence="13 17" id="KW-0234">DNA repair</keyword>
<evidence type="ECO:0000256" key="9">
    <source>
        <dbReference type="ARBA" id="ARBA00022833"/>
    </source>
</evidence>
<dbReference type="EMBL" id="JAVDSG010000001">
    <property type="protein sequence ID" value="MDR6595715.1"/>
    <property type="molecule type" value="Genomic_DNA"/>
</dbReference>
<dbReference type="Pfam" id="PF17760">
    <property type="entry name" value="UvrA_inter"/>
    <property type="match status" value="1"/>
</dbReference>
<keyword evidence="9 17" id="KW-0862">Zinc</keyword>
<proteinExistence type="inferred from homology"/>
<comment type="caution">
    <text evidence="17">Lacks conserved residue(s) required for the propagation of feature annotation.</text>
</comment>
<dbReference type="PANTHER" id="PTHR43152:SF3">
    <property type="entry name" value="UVRABC SYSTEM PROTEIN A"/>
    <property type="match status" value="1"/>
</dbReference>
<keyword evidence="10 17" id="KW-0067">ATP-binding</keyword>
<evidence type="ECO:0000256" key="17">
    <source>
        <dbReference type="HAMAP-Rule" id="MF_00205"/>
    </source>
</evidence>
<dbReference type="NCBIfam" id="TIGR00630">
    <property type="entry name" value="uvra"/>
    <property type="match status" value="1"/>
</dbReference>
<evidence type="ECO:0000256" key="4">
    <source>
        <dbReference type="ARBA" id="ARBA00022737"/>
    </source>
</evidence>
<organism evidence="19 20">
    <name type="scientific">Saccharothrix longispora</name>
    <dbReference type="NCBI Taxonomy" id="33920"/>
    <lineage>
        <taxon>Bacteria</taxon>
        <taxon>Bacillati</taxon>
        <taxon>Actinomycetota</taxon>
        <taxon>Actinomycetes</taxon>
        <taxon>Pseudonocardiales</taxon>
        <taxon>Pseudonocardiaceae</taxon>
        <taxon>Saccharothrix</taxon>
    </lineage>
</organism>
<evidence type="ECO:0000259" key="18">
    <source>
        <dbReference type="PROSITE" id="PS50893"/>
    </source>
</evidence>
<evidence type="ECO:0000256" key="2">
    <source>
        <dbReference type="ARBA" id="ARBA00022490"/>
    </source>
</evidence>
<dbReference type="HAMAP" id="MF_00205">
    <property type="entry name" value="UvrA"/>
    <property type="match status" value="1"/>
</dbReference>
<evidence type="ECO:0000256" key="5">
    <source>
        <dbReference type="ARBA" id="ARBA00022741"/>
    </source>
</evidence>
<evidence type="ECO:0000256" key="6">
    <source>
        <dbReference type="ARBA" id="ARBA00022763"/>
    </source>
</evidence>
<sequence length="940" mass="103025">MDLDLPRDSLIVFTGLSGSGKSSLAFDTIFAEGQRRYVESLSAYARQFLGQMDKPDVDFIEGLSPAVSIDQKSTSRNPRSTVGTITEVYDYLRLLYARAGKAHCPQCGEAISKQTPQQIVDQVLAMEQGTKFQVLAPVIRGRKGEYVDLFSTLQSQGYSRAKVDGVVHALGEVPKLKKQEKHHIAVVIDRLSVKASSKQRLTDSVETALRLADGLVELEFVDVPEGDPGRVRGFSENLACPNGHPLAIEDLEPRSFSFNSPYGACPTCTGIGVRKEVDPELVVPDDELSLGEGAIAPWASGQTAEYFTRLLESLSLAIGFRMDTPWRQLPAKVQKAVLHGVDEQVNVRYRNRYGRERSYYANFEGVIPFLERRQEQTESEYMKEKYEGYMREVPCPVCRGTRLKPEILAVTLHHATKGDRSIAEVCNMSVAECSDFLDGLRLGKREAMIAGAVLKEIQARLRFLLDVGLNYLSLDRASGTLSGGEAQRIRLATQIGSGLVGVLYVLDEPSIGLHQRDNHRLIETLTRLRDLGNTLIVVEHDEDTIRTSDWVVDIGPGAGEHGGQVVHSGPYKALLKNKDSITGAYLAGRREIPMPAVRRPVDRKRQLTVVGAREHNLRGIDVSFPLGCLVSVTGVSGSGKSTLVNDILATVLANKLNGARQVPGRHTRIKGLEHVDKLVQVDQSPIGRTPRSNPATYTGVFDHIRKLFAATTEAKVRGYQPGRFSFNVKGGRCEACAGDGTIKIEMNFLPDVYVPCEVCKGARYNRETLEVHYKGRTISEVLDMPIEEAATFFEPINAIHRHLRTLVEVGLGYVRLGQPAPTLSGGEAQRVKLASELQKRSTGKTVYILDEPTTGLHFEDIRKLLGVINGLVDKGNSVIVIEHNLDVIKTSDWLVDMGPEGGSGGGTVVAEGTPEQVAAVAESYTGEFLRTVLPQEAVAG</sequence>
<accession>A0ABU1PYI5</accession>
<dbReference type="SUPFAM" id="SSF52540">
    <property type="entry name" value="P-loop containing nucleoside triphosphate hydrolases"/>
    <property type="match status" value="2"/>
</dbReference>
<evidence type="ECO:0000256" key="1">
    <source>
        <dbReference type="ARBA" id="ARBA00004496"/>
    </source>
</evidence>
<keyword evidence="8 17" id="KW-0863">Zinc-finger</keyword>